<protein>
    <submittedName>
        <fullName evidence="1">FIG004405: Putative cytoplasmic protein</fullName>
    </submittedName>
</protein>
<evidence type="ECO:0000313" key="1">
    <source>
        <dbReference type="EMBL" id="CPR15229.1"/>
    </source>
</evidence>
<gene>
    <name evidence="1" type="ORF">BN1221_01393</name>
</gene>
<name>A0A0G4JSR1_9GAMM</name>
<dbReference type="STRING" id="1109412.BN1221_01393"/>
<evidence type="ECO:0000313" key="2">
    <source>
        <dbReference type="Proteomes" id="UP000044377"/>
    </source>
</evidence>
<reference evidence="2" key="1">
    <citation type="submission" date="2015-01" db="EMBL/GenBank/DDBJ databases">
        <authorList>
            <person name="Paterson Steve"/>
        </authorList>
    </citation>
    <scope>NUCLEOTIDE SEQUENCE [LARGE SCALE GENOMIC DNA]</scope>
    <source>
        <strain evidence="2">OBR1</strain>
    </source>
</reference>
<sequence length="85" mass="10065">MDIIVTPHNYYQKISLFFREIRMNDKIEYSQTVVYAGLHDDLRVLKQAFSLPEINYIDISLQTRLTQMMKRWPLLAELQASTGSR</sequence>
<dbReference type="AlphaFoldDB" id="A0A0G4JSR1"/>
<dbReference type="Pfam" id="PF10945">
    <property type="entry name" value="CBP_BcsR"/>
    <property type="match status" value="1"/>
</dbReference>
<accession>A0A0G4JSR1</accession>
<proteinExistence type="predicted"/>
<dbReference type="NCBIfam" id="NF040717">
    <property type="entry name" value="BcsR_only"/>
    <property type="match status" value="1"/>
</dbReference>
<dbReference type="EMBL" id="CGIG01000001">
    <property type="protein sequence ID" value="CPR15229.1"/>
    <property type="molecule type" value="Genomic_DNA"/>
</dbReference>
<keyword evidence="2" id="KW-1185">Reference proteome</keyword>
<dbReference type="InterPro" id="IPR024487">
    <property type="entry name" value="CBP_BcsR"/>
</dbReference>
<organism evidence="1 2">
    <name type="scientific">Brenneria goodwinii</name>
    <dbReference type="NCBI Taxonomy" id="1109412"/>
    <lineage>
        <taxon>Bacteria</taxon>
        <taxon>Pseudomonadati</taxon>
        <taxon>Pseudomonadota</taxon>
        <taxon>Gammaproteobacteria</taxon>
        <taxon>Enterobacterales</taxon>
        <taxon>Pectobacteriaceae</taxon>
        <taxon>Brenneria</taxon>
    </lineage>
</organism>
<dbReference type="Proteomes" id="UP000044377">
    <property type="component" value="Unassembled WGS sequence"/>
</dbReference>